<dbReference type="InterPro" id="IPR036237">
    <property type="entry name" value="Xyl_isomerase-like_sf"/>
</dbReference>
<gene>
    <name evidence="2" type="ORF">ADU59_00505</name>
</gene>
<geneLocation type="plasmid" evidence="3">
    <name>pf5.1a</name>
</geneLocation>
<dbReference type="EMBL" id="LGLV01000001">
    <property type="protein sequence ID" value="OBZ97533.1"/>
    <property type="molecule type" value="Genomic_DNA"/>
</dbReference>
<keyword evidence="2" id="KW-0614">Plasmid</keyword>
<protein>
    <recommendedName>
        <fullName evidence="1">Xylose isomerase-like TIM barrel domain-containing protein</fullName>
    </recommendedName>
</protein>
<dbReference type="PATRIC" id="fig|1612624.7.peg.106"/>
<dbReference type="PANTHER" id="PTHR12110:SF41">
    <property type="entry name" value="INOSOSE DEHYDRATASE"/>
    <property type="match status" value="1"/>
</dbReference>
<evidence type="ECO:0000313" key="3">
    <source>
        <dbReference type="Proteomes" id="UP000093111"/>
    </source>
</evidence>
<sequence>MTNPVSVQLYSLRGLGSLDNILDAVVTAGYKAVELTQNHVEDAEVTKAKLEARGLIASGAHIGLAALRQKQPWVLEGSKLLGLHHVFMPAHSVEERVGNASDWASRGRELGLLARWMRSQGVRLGYHNHDWEFRPLADGSLPITHIFENAGDSLFLELDIAWAVRAGASPSTWLKRYSDRLLAVHVKDVVPEGQKADEGGWADVGSGIIDWERFKDEALKAGAQWLVVEHDNSKDPAASIKASLGYLKTLESA</sequence>
<evidence type="ECO:0000313" key="2">
    <source>
        <dbReference type="EMBL" id="OBZ97533.1"/>
    </source>
</evidence>
<proteinExistence type="predicted"/>
<accession>A0A1C7P8D8</accession>
<comment type="caution">
    <text evidence="2">The sequence shown here is derived from an EMBL/GenBank/DDBJ whole genome shotgun (WGS) entry which is preliminary data.</text>
</comment>
<dbReference type="InterPro" id="IPR013022">
    <property type="entry name" value="Xyl_isomerase-like_TIM-brl"/>
</dbReference>
<keyword evidence="3" id="KW-1185">Reference proteome</keyword>
<dbReference type="AlphaFoldDB" id="A0A1C7P8D8"/>
<dbReference type="Gene3D" id="3.20.20.150">
    <property type="entry name" value="Divalent-metal-dependent TIM barrel enzymes"/>
    <property type="match status" value="1"/>
</dbReference>
<dbReference type="SUPFAM" id="SSF51658">
    <property type="entry name" value="Xylose isomerase-like"/>
    <property type="match status" value="1"/>
</dbReference>
<evidence type="ECO:0000259" key="1">
    <source>
        <dbReference type="Pfam" id="PF01261"/>
    </source>
</evidence>
<organism evidence="2 3">
    <name type="scientific">Pararhizobium polonicum</name>
    <dbReference type="NCBI Taxonomy" id="1612624"/>
    <lineage>
        <taxon>Bacteria</taxon>
        <taxon>Pseudomonadati</taxon>
        <taxon>Pseudomonadota</taxon>
        <taxon>Alphaproteobacteria</taxon>
        <taxon>Hyphomicrobiales</taxon>
        <taxon>Rhizobiaceae</taxon>
        <taxon>Rhizobium/Agrobacterium group</taxon>
        <taxon>Pararhizobium</taxon>
    </lineage>
</organism>
<dbReference type="PANTHER" id="PTHR12110">
    <property type="entry name" value="HYDROXYPYRUVATE ISOMERASE"/>
    <property type="match status" value="1"/>
</dbReference>
<dbReference type="Pfam" id="PF01261">
    <property type="entry name" value="AP_endonuc_2"/>
    <property type="match status" value="1"/>
</dbReference>
<reference evidence="2 3" key="1">
    <citation type="journal article" date="2016" name="Syst. Appl. Microbiol.">
        <title>Pararhizobium polonicum sp. nov. isolated from tumors on stone fruit rootstocks.</title>
        <authorList>
            <person name="Pulawska J."/>
            <person name="Kuzmanovic N."/>
            <person name="Willems A."/>
            <person name="Pothier J.F."/>
        </authorList>
    </citation>
    <scope>NUCLEOTIDE SEQUENCE [LARGE SCALE GENOMIC DNA]</scope>
    <source>
        <strain evidence="2 3">F5.1</strain>
        <plasmid evidence="2">pF5.1a</plasmid>
    </source>
</reference>
<dbReference type="Proteomes" id="UP000093111">
    <property type="component" value="Plasmid pF5.1a"/>
</dbReference>
<name>A0A1C7P8D8_9HYPH</name>
<feature type="domain" description="Xylose isomerase-like TIM barrel" evidence="1">
    <location>
        <begin position="22"/>
        <end position="249"/>
    </location>
</feature>
<dbReference type="InterPro" id="IPR050312">
    <property type="entry name" value="IolE/XylAMocC-like"/>
</dbReference>